<dbReference type="Proteomes" id="UP001530400">
    <property type="component" value="Unassembled WGS sequence"/>
</dbReference>
<dbReference type="EMBL" id="JALLPJ020000032">
    <property type="protein sequence ID" value="KAL3804746.1"/>
    <property type="molecule type" value="Genomic_DNA"/>
</dbReference>
<keyword evidence="10" id="KW-1185">Reference proteome</keyword>
<feature type="region of interest" description="Disordered" evidence="6">
    <location>
        <begin position="1"/>
        <end position="33"/>
    </location>
</feature>
<dbReference type="GO" id="GO:0016020">
    <property type="term" value="C:membrane"/>
    <property type="evidence" value="ECO:0007669"/>
    <property type="project" value="UniProtKB-SubCell"/>
</dbReference>
<dbReference type="PROSITE" id="PS51837">
    <property type="entry name" value="LITAF"/>
    <property type="match status" value="1"/>
</dbReference>
<keyword evidence="5 7" id="KW-0472">Membrane</keyword>
<organism evidence="9 10">
    <name type="scientific">Cyclotella atomus</name>
    <dbReference type="NCBI Taxonomy" id="382360"/>
    <lineage>
        <taxon>Eukaryota</taxon>
        <taxon>Sar</taxon>
        <taxon>Stramenopiles</taxon>
        <taxon>Ochrophyta</taxon>
        <taxon>Bacillariophyta</taxon>
        <taxon>Coscinodiscophyceae</taxon>
        <taxon>Thalassiosirophycidae</taxon>
        <taxon>Stephanodiscales</taxon>
        <taxon>Stephanodiscaceae</taxon>
        <taxon>Cyclotella</taxon>
    </lineage>
</organism>
<evidence type="ECO:0000256" key="3">
    <source>
        <dbReference type="ARBA" id="ARBA00022723"/>
    </source>
</evidence>
<gene>
    <name evidence="9" type="ORF">ACHAWO_011471</name>
</gene>
<keyword evidence="3" id="KW-0479">Metal-binding</keyword>
<keyword evidence="7" id="KW-0812">Transmembrane</keyword>
<evidence type="ECO:0000256" key="7">
    <source>
        <dbReference type="SAM" id="Phobius"/>
    </source>
</evidence>
<comment type="similarity">
    <text evidence="2">Belongs to the CDIP1/LITAF family.</text>
</comment>
<accession>A0ABD3R090</accession>
<dbReference type="GO" id="GO:0046872">
    <property type="term" value="F:metal ion binding"/>
    <property type="evidence" value="ECO:0007669"/>
    <property type="project" value="UniProtKB-KW"/>
</dbReference>
<keyword evidence="7" id="KW-1133">Transmembrane helix</keyword>
<evidence type="ECO:0000313" key="9">
    <source>
        <dbReference type="EMBL" id="KAL3804746.1"/>
    </source>
</evidence>
<dbReference type="SMART" id="SM00714">
    <property type="entry name" value="LITAF"/>
    <property type="match status" value="1"/>
</dbReference>
<comment type="subcellular location">
    <subcellularLocation>
        <location evidence="1">Membrane</location>
        <topology evidence="1">Peripheral membrane protein</topology>
    </subcellularLocation>
</comment>
<evidence type="ECO:0000313" key="10">
    <source>
        <dbReference type="Proteomes" id="UP001530400"/>
    </source>
</evidence>
<keyword evidence="4" id="KW-0862">Zinc</keyword>
<sequence length="175" mass="18778">MSLQLTPTLTNTNANANANANASLGTQRNATRPKQSYTNTLISNISRLITNHDFIADYENVESVTASAPPMATAVPIGKVIVSPSSDVGGVELGRHPISLAPCPHCSQSTTTKIKTYPSWETWLAAGLLVLVFWPICWIPLVTDSCKKTDHVCSQCEAMVGQVSPMSDCCVKRMG</sequence>
<evidence type="ECO:0000256" key="5">
    <source>
        <dbReference type="ARBA" id="ARBA00023136"/>
    </source>
</evidence>
<dbReference type="PANTHER" id="PTHR23292">
    <property type="entry name" value="LIPOPOLYSACCHARIDE-INDUCED TUMOR NECROSIS FACTOR-ALPHA FACTOR"/>
    <property type="match status" value="1"/>
</dbReference>
<comment type="caution">
    <text evidence="9">The sequence shown here is derived from an EMBL/GenBank/DDBJ whole genome shotgun (WGS) entry which is preliminary data.</text>
</comment>
<protein>
    <recommendedName>
        <fullName evidence="8">LITAF domain-containing protein</fullName>
    </recommendedName>
</protein>
<evidence type="ECO:0000256" key="2">
    <source>
        <dbReference type="ARBA" id="ARBA00005975"/>
    </source>
</evidence>
<proteinExistence type="inferred from homology"/>
<name>A0ABD3R090_9STRA</name>
<dbReference type="Pfam" id="PF10601">
    <property type="entry name" value="zf-LITAF-like"/>
    <property type="match status" value="1"/>
</dbReference>
<evidence type="ECO:0000259" key="8">
    <source>
        <dbReference type="PROSITE" id="PS51837"/>
    </source>
</evidence>
<dbReference type="AlphaFoldDB" id="A0ABD3R090"/>
<feature type="transmembrane region" description="Helical" evidence="7">
    <location>
        <begin position="123"/>
        <end position="141"/>
    </location>
</feature>
<evidence type="ECO:0000256" key="4">
    <source>
        <dbReference type="ARBA" id="ARBA00022833"/>
    </source>
</evidence>
<dbReference type="InterPro" id="IPR037519">
    <property type="entry name" value="LITAF_fam"/>
</dbReference>
<feature type="compositionally biased region" description="Low complexity" evidence="6">
    <location>
        <begin position="10"/>
        <end position="22"/>
    </location>
</feature>
<dbReference type="PANTHER" id="PTHR23292:SF6">
    <property type="entry name" value="FI16602P1-RELATED"/>
    <property type="match status" value="1"/>
</dbReference>
<evidence type="ECO:0000256" key="1">
    <source>
        <dbReference type="ARBA" id="ARBA00004170"/>
    </source>
</evidence>
<evidence type="ECO:0000256" key="6">
    <source>
        <dbReference type="SAM" id="MobiDB-lite"/>
    </source>
</evidence>
<feature type="domain" description="LITAF" evidence="8">
    <location>
        <begin position="83"/>
        <end position="165"/>
    </location>
</feature>
<dbReference type="InterPro" id="IPR006629">
    <property type="entry name" value="LITAF"/>
</dbReference>
<feature type="compositionally biased region" description="Polar residues" evidence="6">
    <location>
        <begin position="23"/>
        <end position="33"/>
    </location>
</feature>
<reference evidence="9 10" key="1">
    <citation type="submission" date="2024-10" db="EMBL/GenBank/DDBJ databases">
        <title>Updated reference genomes for cyclostephanoid diatoms.</title>
        <authorList>
            <person name="Roberts W.R."/>
            <person name="Alverson A.J."/>
        </authorList>
    </citation>
    <scope>NUCLEOTIDE SEQUENCE [LARGE SCALE GENOMIC DNA]</scope>
    <source>
        <strain evidence="9 10">AJA010-31</strain>
    </source>
</reference>